<organism evidence="9 10">
    <name type="scientific">Jatropha curcas</name>
    <name type="common">Barbados nut</name>
    <dbReference type="NCBI Taxonomy" id="180498"/>
    <lineage>
        <taxon>Eukaryota</taxon>
        <taxon>Viridiplantae</taxon>
        <taxon>Streptophyta</taxon>
        <taxon>Embryophyta</taxon>
        <taxon>Tracheophyta</taxon>
        <taxon>Spermatophyta</taxon>
        <taxon>Magnoliopsida</taxon>
        <taxon>eudicotyledons</taxon>
        <taxon>Gunneridae</taxon>
        <taxon>Pentapetalae</taxon>
        <taxon>rosids</taxon>
        <taxon>fabids</taxon>
        <taxon>Malpighiales</taxon>
        <taxon>Euphorbiaceae</taxon>
        <taxon>Crotonoideae</taxon>
        <taxon>Jatropheae</taxon>
        <taxon>Jatropha</taxon>
    </lineage>
</organism>
<reference evidence="9 10" key="1">
    <citation type="journal article" date="2014" name="PLoS ONE">
        <title>Global Analysis of Gene Expression Profiles in Physic Nut (Jatropha curcas L.) Seedlings Exposed to Salt Stress.</title>
        <authorList>
            <person name="Zhang L."/>
            <person name="Zhang C."/>
            <person name="Wu P."/>
            <person name="Chen Y."/>
            <person name="Li M."/>
            <person name="Jiang H."/>
            <person name="Wu G."/>
        </authorList>
    </citation>
    <scope>NUCLEOTIDE SEQUENCE [LARGE SCALE GENOMIC DNA]</scope>
    <source>
        <strain evidence="10">cv. GZQX0401</strain>
        <tissue evidence="9">Young leaves</tissue>
    </source>
</reference>
<name>A0A067L8L7_JATCU</name>
<dbReference type="OrthoDB" id="782264at2759"/>
<dbReference type="GO" id="GO:0072583">
    <property type="term" value="P:clathrin-dependent endocytosis"/>
    <property type="evidence" value="ECO:0007669"/>
    <property type="project" value="TreeGrafter"/>
</dbReference>
<dbReference type="AlphaFoldDB" id="A0A067L8L7"/>
<evidence type="ECO:0000256" key="7">
    <source>
        <dbReference type="RuleBase" id="RU363137"/>
    </source>
</evidence>
<dbReference type="Pfam" id="PF01086">
    <property type="entry name" value="Clathrin_lg_ch"/>
    <property type="match status" value="1"/>
</dbReference>
<evidence type="ECO:0000256" key="6">
    <source>
        <dbReference type="ARBA" id="ARBA00023329"/>
    </source>
</evidence>
<evidence type="ECO:0000256" key="4">
    <source>
        <dbReference type="ARBA" id="ARBA00023136"/>
    </source>
</evidence>
<feature type="compositionally biased region" description="Basic and acidic residues" evidence="8">
    <location>
        <begin position="223"/>
        <end position="236"/>
    </location>
</feature>
<dbReference type="PANTHER" id="PTHR10639:SF24">
    <property type="entry name" value="CLATHRIN LIGHT CHAIN 3"/>
    <property type="match status" value="1"/>
</dbReference>
<dbReference type="GO" id="GO:0030130">
    <property type="term" value="C:clathrin coat of trans-Golgi network vesicle"/>
    <property type="evidence" value="ECO:0007669"/>
    <property type="project" value="InterPro"/>
</dbReference>
<proteinExistence type="inferred from homology"/>
<evidence type="ECO:0000256" key="1">
    <source>
        <dbReference type="ARBA" id="ARBA00003913"/>
    </source>
</evidence>
<dbReference type="PANTHER" id="PTHR10639">
    <property type="entry name" value="CLATHRIN LIGHT CHAIN"/>
    <property type="match status" value="1"/>
</dbReference>
<protein>
    <recommendedName>
        <fullName evidence="7">Clathrin light chain</fullName>
    </recommendedName>
</protein>
<comment type="function">
    <text evidence="1 7">Clathrin is the major protein of the polyhedral coat of coated pits and vesicles.</text>
</comment>
<feature type="compositionally biased region" description="Pro residues" evidence="8">
    <location>
        <begin position="269"/>
        <end position="279"/>
    </location>
</feature>
<evidence type="ECO:0000256" key="8">
    <source>
        <dbReference type="SAM" id="MobiDB-lite"/>
    </source>
</evidence>
<dbReference type="GO" id="GO:0030132">
    <property type="term" value="C:clathrin coat of coated pit"/>
    <property type="evidence" value="ECO:0007669"/>
    <property type="project" value="InterPro"/>
</dbReference>
<evidence type="ECO:0000313" key="9">
    <source>
        <dbReference type="EMBL" id="KDP44786.1"/>
    </source>
</evidence>
<dbReference type="GO" id="GO:0005198">
    <property type="term" value="F:structural molecule activity"/>
    <property type="evidence" value="ECO:0007669"/>
    <property type="project" value="InterPro"/>
</dbReference>
<dbReference type="Proteomes" id="UP000027138">
    <property type="component" value="Unassembled WGS sequence"/>
</dbReference>
<dbReference type="EMBL" id="KK914240">
    <property type="protein sequence ID" value="KDP44786.1"/>
    <property type="molecule type" value="Genomic_DNA"/>
</dbReference>
<comment type="subcellular location">
    <subcellularLocation>
        <location evidence="2 7">Cytoplasmic vesicle membrane</location>
        <topology evidence="2 7">Peripheral membrane protein</topology>
        <orientation evidence="2 7">Cytoplasmic side</orientation>
    </subcellularLocation>
    <subcellularLocation>
        <location evidence="7">Membrane</location>
        <location evidence="7">Coated pit</location>
        <topology evidence="7">Peripheral membrane protein</topology>
        <orientation evidence="7">Cytoplasmic side</orientation>
    </subcellularLocation>
    <text evidence="7">Cytoplasmic face of coated pits and vesicles.</text>
</comment>
<feature type="compositionally biased region" description="Low complexity" evidence="8">
    <location>
        <begin position="43"/>
        <end position="53"/>
    </location>
</feature>
<comment type="similarity">
    <text evidence="3 7">Belongs to the clathrin light chain family.</text>
</comment>
<feature type="region of interest" description="Disordered" evidence="8">
    <location>
        <begin position="41"/>
        <end position="69"/>
    </location>
</feature>
<keyword evidence="6 7" id="KW-0968">Cytoplasmic vesicle</keyword>
<dbReference type="STRING" id="180498.A0A067L8L7"/>
<keyword evidence="10" id="KW-1185">Reference proteome</keyword>
<evidence type="ECO:0000313" key="10">
    <source>
        <dbReference type="Proteomes" id="UP000027138"/>
    </source>
</evidence>
<keyword evidence="4 7" id="KW-0472">Membrane</keyword>
<dbReference type="InterPro" id="IPR000996">
    <property type="entry name" value="Clathrin_L-chain"/>
</dbReference>
<evidence type="ECO:0000256" key="2">
    <source>
        <dbReference type="ARBA" id="ARBA00004180"/>
    </source>
</evidence>
<gene>
    <name evidence="9" type="ORF">JCGZ_01286</name>
</gene>
<feature type="region of interest" description="Disordered" evidence="8">
    <location>
        <begin position="223"/>
        <end position="251"/>
    </location>
</feature>
<evidence type="ECO:0000256" key="3">
    <source>
        <dbReference type="ARBA" id="ARBA00005263"/>
    </source>
</evidence>
<feature type="region of interest" description="Disordered" evidence="8">
    <location>
        <begin position="263"/>
        <end position="297"/>
    </location>
</feature>
<keyword evidence="5 7" id="KW-0168">Coated pit</keyword>
<dbReference type="GO" id="GO:0032050">
    <property type="term" value="F:clathrin heavy chain binding"/>
    <property type="evidence" value="ECO:0007669"/>
    <property type="project" value="TreeGrafter"/>
</dbReference>
<evidence type="ECO:0000256" key="5">
    <source>
        <dbReference type="ARBA" id="ARBA00023176"/>
    </source>
</evidence>
<dbReference type="GO" id="GO:0006886">
    <property type="term" value="P:intracellular protein transport"/>
    <property type="evidence" value="ECO:0007669"/>
    <property type="project" value="InterPro"/>
</dbReference>
<accession>A0A067L8L7</accession>
<sequence>MQRPKNISHRLTVDLLYHAPRISLTTQQNFTLVRTRKAQKRMSSVSDSYDDSVPQTESTHTFEDDNGGYVGYNPQQFDSFAGGDDDFEPQAPVYSAVGEFAPEENGKELDGEFGESDGAIWPPPSEMEAEEGFPLREWRRENVIRLEEKEKREKEVLSQIIEEADQYKVEFYRKREITCENNKTTNREKEKVFVASQEKFHAEADKNYWKAIAELIPNEVPAIEKKRGKKDQEKKPGIVVIQGPKPGKPTDLSRLRQILIKLKHNTPPHLKPSPPPAPAPAKDAKGSDDAAAAPSVKAAAVVTATEAVAVA</sequence>